<keyword evidence="1" id="KW-0472">Membrane</keyword>
<sequence>MSSSVTKTTGGIILIVVLMLIVGVVVALFNRASSPTGQTPQTNTNQVPTGAGAPVAAPVFPPMPPENAAVYSYTGNITAIDDATQIITMQTSFGTRQVQITQDTEILGKSRKMRENLLNLPPEEAAKAINKTTPYTKELVVGDIISAESTTNIKDKSPFDASRIVVFYL</sequence>
<evidence type="ECO:0000313" key="3">
    <source>
        <dbReference type="Proteomes" id="UP000177817"/>
    </source>
</evidence>
<dbReference type="AlphaFoldDB" id="A0A1G2BN18"/>
<feature type="transmembrane region" description="Helical" evidence="1">
    <location>
        <begin position="12"/>
        <end position="29"/>
    </location>
</feature>
<dbReference type="Proteomes" id="UP000177817">
    <property type="component" value="Unassembled WGS sequence"/>
</dbReference>
<evidence type="ECO:0000256" key="1">
    <source>
        <dbReference type="SAM" id="Phobius"/>
    </source>
</evidence>
<keyword evidence="1" id="KW-0812">Transmembrane</keyword>
<dbReference type="EMBL" id="MHKK01000009">
    <property type="protein sequence ID" value="OGY90508.1"/>
    <property type="molecule type" value="Genomic_DNA"/>
</dbReference>
<name>A0A1G2BN18_9BACT</name>
<protein>
    <submittedName>
        <fullName evidence="2">Uncharacterized protein</fullName>
    </submittedName>
</protein>
<accession>A0A1G2BN18</accession>
<gene>
    <name evidence="2" type="ORF">A2677_00075</name>
</gene>
<keyword evidence="1" id="KW-1133">Transmembrane helix</keyword>
<reference evidence="2 3" key="1">
    <citation type="journal article" date="2016" name="Nat. Commun.">
        <title>Thousands of microbial genomes shed light on interconnected biogeochemical processes in an aquifer system.</title>
        <authorList>
            <person name="Anantharaman K."/>
            <person name="Brown C.T."/>
            <person name="Hug L.A."/>
            <person name="Sharon I."/>
            <person name="Castelle C.J."/>
            <person name="Probst A.J."/>
            <person name="Thomas B.C."/>
            <person name="Singh A."/>
            <person name="Wilkins M.J."/>
            <person name="Karaoz U."/>
            <person name="Brodie E.L."/>
            <person name="Williams K.H."/>
            <person name="Hubbard S.S."/>
            <person name="Banfield J.F."/>
        </authorList>
    </citation>
    <scope>NUCLEOTIDE SEQUENCE [LARGE SCALE GENOMIC DNA]</scope>
</reference>
<organism evidence="2 3">
    <name type="scientific">Candidatus Komeilibacteria bacterium RIFCSPHIGHO2_01_FULL_52_14</name>
    <dbReference type="NCBI Taxonomy" id="1798549"/>
    <lineage>
        <taxon>Bacteria</taxon>
        <taxon>Candidatus Komeiliibacteriota</taxon>
    </lineage>
</organism>
<comment type="caution">
    <text evidence="2">The sequence shown here is derived from an EMBL/GenBank/DDBJ whole genome shotgun (WGS) entry which is preliminary data.</text>
</comment>
<proteinExistence type="predicted"/>
<evidence type="ECO:0000313" key="2">
    <source>
        <dbReference type="EMBL" id="OGY90508.1"/>
    </source>
</evidence>